<keyword evidence="7" id="KW-0067">ATP-binding</keyword>
<dbReference type="Pfam" id="PF00989">
    <property type="entry name" value="PAS"/>
    <property type="match status" value="1"/>
</dbReference>
<evidence type="ECO:0000256" key="7">
    <source>
        <dbReference type="ARBA" id="ARBA00022840"/>
    </source>
</evidence>
<comment type="caution">
    <text evidence="14">The sequence shown here is derived from an EMBL/GenBank/DDBJ whole genome shotgun (WGS) entry which is preliminary data.</text>
</comment>
<protein>
    <recommendedName>
        <fullName evidence="10">Sensor protein FixL</fullName>
        <ecNumber evidence="2">2.7.13.3</ecNumber>
    </recommendedName>
</protein>
<evidence type="ECO:0000256" key="9">
    <source>
        <dbReference type="ARBA" id="ARBA00059827"/>
    </source>
</evidence>
<keyword evidence="5" id="KW-0547">Nucleotide-binding</keyword>
<dbReference type="InterPro" id="IPR005467">
    <property type="entry name" value="His_kinase_dom"/>
</dbReference>
<evidence type="ECO:0000256" key="10">
    <source>
        <dbReference type="ARBA" id="ARBA00070616"/>
    </source>
</evidence>
<evidence type="ECO:0000259" key="12">
    <source>
        <dbReference type="PROSITE" id="PS50112"/>
    </source>
</evidence>
<dbReference type="OrthoDB" id="9808408at2"/>
<dbReference type="PRINTS" id="PR00344">
    <property type="entry name" value="BCTRLSENSOR"/>
</dbReference>
<accession>A0A368HL95</accession>
<dbReference type="InterPro" id="IPR050351">
    <property type="entry name" value="BphY/WalK/GraS-like"/>
</dbReference>
<dbReference type="EMBL" id="PSYR01000001">
    <property type="protein sequence ID" value="RCN58795.1"/>
    <property type="molecule type" value="Genomic_DNA"/>
</dbReference>
<dbReference type="InterPro" id="IPR013767">
    <property type="entry name" value="PAS_fold"/>
</dbReference>
<dbReference type="InterPro" id="IPR003594">
    <property type="entry name" value="HATPase_dom"/>
</dbReference>
<dbReference type="InterPro" id="IPR036890">
    <property type="entry name" value="HATPase_C_sf"/>
</dbReference>
<dbReference type="Pfam" id="PF13426">
    <property type="entry name" value="PAS_9"/>
    <property type="match status" value="1"/>
</dbReference>
<evidence type="ECO:0000256" key="8">
    <source>
        <dbReference type="ARBA" id="ARBA00023136"/>
    </source>
</evidence>
<keyword evidence="4" id="KW-0808">Transferase</keyword>
<dbReference type="Pfam" id="PF00512">
    <property type="entry name" value="HisKA"/>
    <property type="match status" value="1"/>
</dbReference>
<dbReference type="Gene3D" id="1.10.287.130">
    <property type="match status" value="1"/>
</dbReference>
<proteinExistence type="predicted"/>
<organism evidence="14 15">
    <name type="scientific">Acidiferrobacter thiooxydans</name>
    <dbReference type="NCBI Taxonomy" id="163359"/>
    <lineage>
        <taxon>Bacteria</taxon>
        <taxon>Pseudomonadati</taxon>
        <taxon>Pseudomonadota</taxon>
        <taxon>Gammaproteobacteria</taxon>
        <taxon>Acidiferrobacterales</taxon>
        <taxon>Acidiferrobacteraceae</taxon>
        <taxon>Acidiferrobacter</taxon>
    </lineage>
</organism>
<dbReference type="Proteomes" id="UP000253250">
    <property type="component" value="Unassembled WGS sequence"/>
</dbReference>
<dbReference type="PANTHER" id="PTHR42878">
    <property type="entry name" value="TWO-COMPONENT HISTIDINE KINASE"/>
    <property type="match status" value="1"/>
</dbReference>
<dbReference type="InterPro" id="IPR036097">
    <property type="entry name" value="HisK_dim/P_sf"/>
</dbReference>
<evidence type="ECO:0000256" key="2">
    <source>
        <dbReference type="ARBA" id="ARBA00012438"/>
    </source>
</evidence>
<reference evidence="14 15" key="1">
    <citation type="submission" date="2018-02" db="EMBL/GenBank/DDBJ databases">
        <title>Insights into the biology of acidophilic members of the Acidiferrobacteraceae family derived from comparative genomic analyses.</title>
        <authorList>
            <person name="Issotta F."/>
            <person name="Thyssen C."/>
            <person name="Mena C."/>
            <person name="Moya A."/>
            <person name="Bellenberg S."/>
            <person name="Sproer C."/>
            <person name="Covarrubias P.C."/>
            <person name="Sand W."/>
            <person name="Quatrini R."/>
            <person name="Vera M."/>
        </authorList>
    </citation>
    <scope>NUCLEOTIDE SEQUENCE [LARGE SCALE GENOMIC DNA]</scope>
    <source>
        <strain evidence="15">m-1</strain>
    </source>
</reference>
<dbReference type="PROSITE" id="PS50109">
    <property type="entry name" value="HIS_KIN"/>
    <property type="match status" value="1"/>
</dbReference>
<dbReference type="SUPFAM" id="SSF55874">
    <property type="entry name" value="ATPase domain of HSP90 chaperone/DNA topoisomerase II/histidine kinase"/>
    <property type="match status" value="1"/>
</dbReference>
<dbReference type="Pfam" id="PF02518">
    <property type="entry name" value="HATPase_c"/>
    <property type="match status" value="1"/>
</dbReference>
<dbReference type="GO" id="GO:0030295">
    <property type="term" value="F:protein kinase activator activity"/>
    <property type="evidence" value="ECO:0007669"/>
    <property type="project" value="TreeGrafter"/>
</dbReference>
<dbReference type="SMART" id="SM00388">
    <property type="entry name" value="HisKA"/>
    <property type="match status" value="1"/>
</dbReference>
<feature type="domain" description="PAS" evidence="12">
    <location>
        <begin position="221"/>
        <end position="291"/>
    </location>
</feature>
<dbReference type="FunFam" id="3.30.565.10:FF:000006">
    <property type="entry name" value="Sensor histidine kinase WalK"/>
    <property type="match status" value="1"/>
</dbReference>
<dbReference type="InterPro" id="IPR035965">
    <property type="entry name" value="PAS-like_dom_sf"/>
</dbReference>
<dbReference type="InterPro" id="IPR003661">
    <property type="entry name" value="HisK_dim/P_dom"/>
</dbReference>
<dbReference type="GO" id="GO:0000156">
    <property type="term" value="F:phosphorelay response regulator activity"/>
    <property type="evidence" value="ECO:0007669"/>
    <property type="project" value="TreeGrafter"/>
</dbReference>
<sequence>MRRNGRRVEDTRLGSGRALRRVNRAHGTALLILALLAWAVHVTLADHIAAIRSDARVINEAGLERMRIQRAALLVMRLAAAPAAARSILRAALDGEARRIWHVWRALPPLPAGDLGQSGPVSAQIARFVGWLRVAAAPTAGPVHASVMRAIIHAADGPLAVAVNRRVLAYQRLANRDNSDLSRLASDQFYLVLGTLAGLTLLIFVPLSRLTRAEIAKLTDAIAYNRVLFESAPDGIIVIDERGIIEAFNPAAEVLFGWPAESARGRSVGILMAEPDRSRHGEYLERYLTSGERHVIGRLREVTAVNQAGTSIPVEISVGAIDGRRRRFVGIVRDLTVRKAAQEALDAVRGRYQDLVTNLNVGVFRIMAGAPPCFLEVNPAILALFRAPTRAALLACPIDTLFVDNEDRRIFSHEWDPQTRSADREIPVRSLDGGVFWAVISAVRKDEAGQVYFDGVMEDVTERREASRALATLNQDLQRRVMDLNVANKELEAFSYSVSHDLRAPLRSIDGFSQALLEDYADKVDAVGRDYLTRVRAASQKMAELIDDLLQLSRVARAQLIRKPIDITAMARDIAEGLRTGEPGRHVEWRIEEGLRVAADPVLMRQVMANLLANAWKFTSKKASAYIEVGGMSAGGGRRLFVRDNGAGFDMAYADRLFGVFQRLHTSRDFDGTGIGLAIVQRIVHRHGGEVYAEGVVGEGACFSFSIPDEEGLDVSHP</sequence>
<keyword evidence="15" id="KW-1185">Reference proteome</keyword>
<evidence type="ECO:0000313" key="15">
    <source>
        <dbReference type="Proteomes" id="UP000253250"/>
    </source>
</evidence>
<dbReference type="FunFam" id="3.30.450.20:FF:000060">
    <property type="entry name" value="Sensor protein FixL"/>
    <property type="match status" value="1"/>
</dbReference>
<dbReference type="SUPFAM" id="SSF47384">
    <property type="entry name" value="Homodimeric domain of signal transducing histidine kinase"/>
    <property type="match status" value="1"/>
</dbReference>
<dbReference type="GO" id="GO:0005886">
    <property type="term" value="C:plasma membrane"/>
    <property type="evidence" value="ECO:0007669"/>
    <property type="project" value="UniProtKB-ARBA"/>
</dbReference>
<evidence type="ECO:0000256" key="6">
    <source>
        <dbReference type="ARBA" id="ARBA00022777"/>
    </source>
</evidence>
<feature type="domain" description="Histidine kinase" evidence="11">
    <location>
        <begin position="497"/>
        <end position="711"/>
    </location>
</feature>
<dbReference type="InterPro" id="IPR004358">
    <property type="entry name" value="Sig_transdc_His_kin-like_C"/>
</dbReference>
<dbReference type="NCBIfam" id="TIGR00229">
    <property type="entry name" value="sensory_box"/>
    <property type="match status" value="1"/>
</dbReference>
<comment type="catalytic activity">
    <reaction evidence="1">
        <text>ATP + protein L-histidine = ADP + protein N-phospho-L-histidine.</text>
        <dbReference type="EC" id="2.7.13.3"/>
    </reaction>
</comment>
<dbReference type="GO" id="GO:0000155">
    <property type="term" value="F:phosphorelay sensor kinase activity"/>
    <property type="evidence" value="ECO:0007669"/>
    <property type="project" value="InterPro"/>
</dbReference>
<dbReference type="PANTHER" id="PTHR42878:SF15">
    <property type="entry name" value="BACTERIOPHYTOCHROME"/>
    <property type="match status" value="1"/>
</dbReference>
<dbReference type="InterPro" id="IPR000014">
    <property type="entry name" value="PAS"/>
</dbReference>
<dbReference type="SMART" id="SM00091">
    <property type="entry name" value="PAS"/>
    <property type="match status" value="1"/>
</dbReference>
<dbReference type="GO" id="GO:0005524">
    <property type="term" value="F:ATP binding"/>
    <property type="evidence" value="ECO:0007669"/>
    <property type="project" value="UniProtKB-KW"/>
</dbReference>
<keyword evidence="8" id="KW-0472">Membrane</keyword>
<evidence type="ECO:0000256" key="4">
    <source>
        <dbReference type="ARBA" id="ARBA00022679"/>
    </source>
</evidence>
<dbReference type="PROSITE" id="PS50112">
    <property type="entry name" value="PAS"/>
    <property type="match status" value="1"/>
</dbReference>
<evidence type="ECO:0000256" key="1">
    <source>
        <dbReference type="ARBA" id="ARBA00000085"/>
    </source>
</evidence>
<keyword evidence="6" id="KW-0418">Kinase</keyword>
<gene>
    <name evidence="14" type="ORF">C4900_03270</name>
</gene>
<dbReference type="Gene3D" id="3.30.565.10">
    <property type="entry name" value="Histidine kinase-like ATPase, C-terminal domain"/>
    <property type="match status" value="1"/>
</dbReference>
<dbReference type="PROSITE" id="PS50113">
    <property type="entry name" value="PAC"/>
    <property type="match status" value="1"/>
</dbReference>
<name>A0A368HL95_9GAMM</name>
<evidence type="ECO:0000256" key="3">
    <source>
        <dbReference type="ARBA" id="ARBA00022553"/>
    </source>
</evidence>
<evidence type="ECO:0000259" key="11">
    <source>
        <dbReference type="PROSITE" id="PS50109"/>
    </source>
</evidence>
<dbReference type="FunFam" id="1.10.287.130:FF:000070">
    <property type="entry name" value="Histidine kinase sensor protein"/>
    <property type="match status" value="1"/>
</dbReference>
<evidence type="ECO:0000259" key="13">
    <source>
        <dbReference type="PROSITE" id="PS50113"/>
    </source>
</evidence>
<dbReference type="Gene3D" id="3.30.450.20">
    <property type="entry name" value="PAS domain"/>
    <property type="match status" value="2"/>
</dbReference>
<comment type="function">
    <text evidence="9">Putative oxygen sensor; modulates the activity of FixJ, a transcriptional activator of nitrogen fixation fixK gene. FixL probably acts as a kinase that phosphorylates FixJ.</text>
</comment>
<keyword evidence="3" id="KW-0597">Phosphoprotein</keyword>
<dbReference type="AlphaFoldDB" id="A0A368HL95"/>
<dbReference type="SUPFAM" id="SSF55785">
    <property type="entry name" value="PYP-like sensor domain (PAS domain)"/>
    <property type="match status" value="2"/>
</dbReference>
<dbReference type="CDD" id="cd00082">
    <property type="entry name" value="HisKA"/>
    <property type="match status" value="1"/>
</dbReference>
<dbReference type="GO" id="GO:0006355">
    <property type="term" value="P:regulation of DNA-templated transcription"/>
    <property type="evidence" value="ECO:0007669"/>
    <property type="project" value="InterPro"/>
</dbReference>
<feature type="domain" description="PAC" evidence="13">
    <location>
        <begin position="422"/>
        <end position="472"/>
    </location>
</feature>
<dbReference type="SMART" id="SM00387">
    <property type="entry name" value="HATPase_c"/>
    <property type="match status" value="1"/>
</dbReference>
<dbReference type="EC" id="2.7.13.3" evidence="2"/>
<dbReference type="GO" id="GO:0007234">
    <property type="term" value="P:osmosensory signaling via phosphorelay pathway"/>
    <property type="evidence" value="ECO:0007669"/>
    <property type="project" value="TreeGrafter"/>
</dbReference>
<evidence type="ECO:0000256" key="5">
    <source>
        <dbReference type="ARBA" id="ARBA00022741"/>
    </source>
</evidence>
<dbReference type="InterPro" id="IPR000700">
    <property type="entry name" value="PAS-assoc_C"/>
</dbReference>
<evidence type="ECO:0000313" key="14">
    <source>
        <dbReference type="EMBL" id="RCN58795.1"/>
    </source>
</evidence>
<dbReference type="CDD" id="cd00130">
    <property type="entry name" value="PAS"/>
    <property type="match status" value="1"/>
</dbReference>